<organism evidence="1 2">
    <name type="scientific">Bauhinia variegata</name>
    <name type="common">Purple orchid tree</name>
    <name type="synonym">Phanera variegata</name>
    <dbReference type="NCBI Taxonomy" id="167791"/>
    <lineage>
        <taxon>Eukaryota</taxon>
        <taxon>Viridiplantae</taxon>
        <taxon>Streptophyta</taxon>
        <taxon>Embryophyta</taxon>
        <taxon>Tracheophyta</taxon>
        <taxon>Spermatophyta</taxon>
        <taxon>Magnoliopsida</taxon>
        <taxon>eudicotyledons</taxon>
        <taxon>Gunneridae</taxon>
        <taxon>Pentapetalae</taxon>
        <taxon>rosids</taxon>
        <taxon>fabids</taxon>
        <taxon>Fabales</taxon>
        <taxon>Fabaceae</taxon>
        <taxon>Cercidoideae</taxon>
        <taxon>Cercideae</taxon>
        <taxon>Bauhiniinae</taxon>
        <taxon>Bauhinia</taxon>
    </lineage>
</organism>
<evidence type="ECO:0000313" key="2">
    <source>
        <dbReference type="Proteomes" id="UP000828941"/>
    </source>
</evidence>
<reference evidence="1 2" key="1">
    <citation type="journal article" date="2022" name="DNA Res.">
        <title>Chromosomal-level genome assembly of the orchid tree Bauhinia variegata (Leguminosae; Cercidoideae) supports the allotetraploid origin hypothesis of Bauhinia.</title>
        <authorList>
            <person name="Zhong Y."/>
            <person name="Chen Y."/>
            <person name="Zheng D."/>
            <person name="Pang J."/>
            <person name="Liu Y."/>
            <person name="Luo S."/>
            <person name="Meng S."/>
            <person name="Qian L."/>
            <person name="Wei D."/>
            <person name="Dai S."/>
            <person name="Zhou R."/>
        </authorList>
    </citation>
    <scope>NUCLEOTIDE SEQUENCE [LARGE SCALE GENOMIC DNA]</scope>
    <source>
        <strain evidence="1">BV-YZ2020</strain>
    </source>
</reference>
<evidence type="ECO:0000313" key="1">
    <source>
        <dbReference type="EMBL" id="KAI4348316.1"/>
    </source>
</evidence>
<proteinExistence type="predicted"/>
<comment type="caution">
    <text evidence="1">The sequence shown here is derived from an EMBL/GenBank/DDBJ whole genome shotgun (WGS) entry which is preliminary data.</text>
</comment>
<sequence>MADENMTKRKVLQLYSSVVFMVVAVLSKTAVSTLVVHFNHAPPARSRFSTAVFQYSVKRLDGSNPCKKDVCSFSCELDGQVFPCRADSTELKNLTVNQKHKFLINVTSHEGERNSSAYSWFIDTIPPTAIISSEEMYTNAKKITVNITFSEPCTGLGGFSCLNSTNCDVMVTGPAHVLASSLQIIRPGTKYSLELVISSETIQGRTTIRLKDNICADQAGNLFKATNASALIIHIDRRPVIVDFWTSVPSYELIINKVPRTVVATSKREDLTIFLHFSISIRNSTEQILKSLHVNAGLLIPIHARLNENRKFAFKLKNISGTEIINIELQTTSILGRTGTPVSPVAPITFLYDSIKPDVVLRTSSPNVTKESDIDIIVEFTKPVFGFEASVVEVLGGRLIRLKELSRALYSLTVKAATQTVVSVTIPAGKVTDISGNENMASNQLEVKHYSTPPISIGLHSFVTAGTIATSLVAALVSVSSANLEALSMAATGVPKCGASVPLMNLHGMVGHLQVFALTYFFSVKQSIEYSETTRGLLWLLPRHKLPWKDYGTSVWANNFILTENYPMIRTNDLSVGVHAHIQDQLPFPIETTPKSGWSHHHNNINVTNTFYGLPLSSSEYFTYFLRGEPLSAMDVVKNLEVYEGWGDLEMNLFWLGVGGGSLLLIHLFTLYFIRWRTRQPAHGSLSFPRFELLLLILMLPCISQSSMFVIKGGTTGGIITGALLLAIPVAFILSVSLFLVMAIFSGSFARYKEVRNIANEETWYKKFWFFFTGRPTTGKWFYKEGLSSSFLPRFGILFESWKGIPVLVYVDQNDPSSIAKWTENGQSGNGRMKAVSSDDSNEEIKSPLSKRVLGCARSSYFIIDLLRRVGLGIISVAYSSEQSSKSLFALIITLTQFIYLLLTKPYIRRGVQVVESFSLLCEVGVFGIYVIQNGSNPVSIKTSGYVLLVLLMFNFTAQLVYQWYAIIRSILRLSQHQKNSFKQGLEFTAKGLILPFLPREHWSAVIAKSKTGPENRLSSGLQLERRKRNGYMDPISVMTATVVPVLSPGGLGPNVIERRDPTTSETDISEHREAENKQLKAQKAAQKDDMKKLRELARASFLLDSRVEDASRPSTSYASEKQPFSGKSSLSKPK</sequence>
<keyword evidence="2" id="KW-1185">Reference proteome</keyword>
<accession>A0ACB9PLG2</accession>
<dbReference type="EMBL" id="CM039429">
    <property type="protein sequence ID" value="KAI4348316.1"/>
    <property type="molecule type" value="Genomic_DNA"/>
</dbReference>
<protein>
    <submittedName>
        <fullName evidence="1">Uncharacterized protein</fullName>
    </submittedName>
</protein>
<dbReference type="Proteomes" id="UP000828941">
    <property type="component" value="Chromosome 4"/>
</dbReference>
<gene>
    <name evidence="1" type="ORF">L6164_009051</name>
</gene>
<name>A0ACB9PLG2_BAUVA</name>